<evidence type="ECO:0000256" key="8">
    <source>
        <dbReference type="HAMAP-Rule" id="MF_00986"/>
    </source>
</evidence>
<dbReference type="PROSITE" id="PS00933">
    <property type="entry name" value="FGGY_KINASES_1"/>
    <property type="match status" value="1"/>
</dbReference>
<dbReference type="PANTHER" id="PTHR43095:SF5">
    <property type="entry name" value="XYLULOSE KINASE"/>
    <property type="match status" value="1"/>
</dbReference>
<comment type="function">
    <text evidence="8">Catalyzes the phosphorylation of L-fuculose.</text>
</comment>
<evidence type="ECO:0000256" key="9">
    <source>
        <dbReference type="NCBIfam" id="TIGR02628"/>
    </source>
</evidence>
<dbReference type="Pfam" id="PF00370">
    <property type="entry name" value="FGGY_N"/>
    <property type="match status" value="1"/>
</dbReference>
<dbReference type="Pfam" id="PF02782">
    <property type="entry name" value="FGGY_C"/>
    <property type="match status" value="1"/>
</dbReference>
<dbReference type="InterPro" id="IPR013450">
    <property type="entry name" value="Fuculokinase"/>
</dbReference>
<feature type="domain" description="Carbohydrate kinase FGGY C-terminal" evidence="12">
    <location>
        <begin position="269"/>
        <end position="448"/>
    </location>
</feature>
<comment type="similarity">
    <text evidence="1 8 10">Belongs to the FGGY kinase family.</text>
</comment>
<dbReference type="InterPro" id="IPR050406">
    <property type="entry name" value="FGGY_Carb_Kinase"/>
</dbReference>
<comment type="caution">
    <text evidence="13">The sequence shown here is derived from an EMBL/GenBank/DDBJ whole genome shotgun (WGS) entry which is preliminary data.</text>
</comment>
<evidence type="ECO:0000256" key="10">
    <source>
        <dbReference type="RuleBase" id="RU003733"/>
    </source>
</evidence>
<evidence type="ECO:0000256" key="5">
    <source>
        <dbReference type="ARBA" id="ARBA00022840"/>
    </source>
</evidence>
<dbReference type="PANTHER" id="PTHR43095">
    <property type="entry name" value="SUGAR KINASE"/>
    <property type="match status" value="1"/>
</dbReference>
<dbReference type="Proteomes" id="UP000017944">
    <property type="component" value="Unassembled WGS sequence"/>
</dbReference>
<keyword evidence="3 8" id="KW-0547">Nucleotide-binding</keyword>
<comment type="pathway">
    <text evidence="8">Carbohydrate degradation; L-fucose degradation; L-lactaldehyde and glycerone phosphate from L-fucose: step 2/3.</text>
</comment>
<dbReference type="EC" id="2.7.1.51" evidence="8 9"/>
<keyword evidence="5 8" id="KW-0067">ATP-binding</keyword>
<dbReference type="PIRSF" id="PIRSF000538">
    <property type="entry name" value="GlpK"/>
    <property type="match status" value="1"/>
</dbReference>
<dbReference type="InterPro" id="IPR018483">
    <property type="entry name" value="Carb_kinase_FGGY_CS"/>
</dbReference>
<keyword evidence="7 8" id="KW-0119">Carbohydrate metabolism</keyword>
<dbReference type="InterPro" id="IPR018484">
    <property type="entry name" value="FGGY_N"/>
</dbReference>
<dbReference type="CDD" id="cd07773">
    <property type="entry name" value="ASKHA_NBD_FGGY_FK"/>
    <property type="match status" value="1"/>
</dbReference>
<dbReference type="PATRIC" id="fig|1401327.3.peg.3740"/>
<dbReference type="InterPro" id="IPR043129">
    <property type="entry name" value="ATPase_NBD"/>
</dbReference>
<dbReference type="InterPro" id="IPR018485">
    <property type="entry name" value="FGGY_C"/>
</dbReference>
<protein>
    <recommendedName>
        <fullName evidence="8 9">L-fuculokinase</fullName>
        <ecNumber evidence="8 9">2.7.1.51</ecNumber>
    </recommendedName>
    <alternativeName>
        <fullName evidence="8">L-fuculose kinase</fullName>
    </alternativeName>
</protein>
<accession>A0A090NC40</accession>
<dbReference type="NCBIfam" id="TIGR02628">
    <property type="entry name" value="fuculo_kin_coli"/>
    <property type="match status" value="1"/>
</dbReference>
<evidence type="ECO:0000313" key="14">
    <source>
        <dbReference type="Proteomes" id="UP000017944"/>
    </source>
</evidence>
<evidence type="ECO:0000256" key="6">
    <source>
        <dbReference type="ARBA" id="ARBA00023253"/>
    </source>
</evidence>
<dbReference type="SUPFAM" id="SSF53067">
    <property type="entry name" value="Actin-like ATPase domain"/>
    <property type="match status" value="2"/>
</dbReference>
<evidence type="ECO:0000313" key="13">
    <source>
        <dbReference type="EMBL" id="ESU77029.1"/>
    </source>
</evidence>
<dbReference type="GO" id="GO:0008737">
    <property type="term" value="F:L-fuculokinase activity"/>
    <property type="evidence" value="ECO:0007669"/>
    <property type="project" value="UniProtKB-UniRule"/>
</dbReference>
<reference evidence="13 14" key="1">
    <citation type="submission" date="2013-10" db="EMBL/GenBank/DDBJ databases">
        <title>Draft genomes and the virulence plasmids of Sd1617 vaccine constructs: WRSd3 and WRSd5.</title>
        <authorList>
            <person name="Aksomboon Vongsawan A."/>
            <person name="Venkatesan M.M."/>
            <person name="Vaisvil B."/>
            <person name="Emel G."/>
            <person name="Kepatral V."/>
            <person name="Sethabutr O."/>
            <person name="Serichantalergs O."/>
            <person name="Mason C."/>
        </authorList>
    </citation>
    <scope>NUCLEOTIDE SEQUENCE [LARGE SCALE GENOMIC DNA]</scope>
    <source>
        <strain evidence="13 14">WRSd3</strain>
    </source>
</reference>
<feature type="domain" description="Carbohydrate kinase FGGY N-terminal" evidence="11">
    <location>
        <begin position="15"/>
        <end position="259"/>
    </location>
</feature>
<dbReference type="Gene3D" id="3.30.420.40">
    <property type="match status" value="2"/>
</dbReference>
<evidence type="ECO:0000256" key="2">
    <source>
        <dbReference type="ARBA" id="ARBA00022679"/>
    </source>
</evidence>
<dbReference type="AlphaFoldDB" id="A0A090NC40"/>
<evidence type="ECO:0000256" key="1">
    <source>
        <dbReference type="ARBA" id="ARBA00009156"/>
    </source>
</evidence>
<evidence type="ECO:0000256" key="4">
    <source>
        <dbReference type="ARBA" id="ARBA00022777"/>
    </source>
</evidence>
<dbReference type="PROSITE" id="PS00445">
    <property type="entry name" value="FGGY_KINASES_2"/>
    <property type="match status" value="1"/>
</dbReference>
<dbReference type="UniPathway" id="UPA00563">
    <property type="reaction ID" value="UER00625"/>
</dbReference>
<sequence>MLSGYIARAIMKQEVILVLDCGATNVRAIAVNRQGKIVARASTPNASDIAMENNTWHQWSLDAILQRFADCCRQINSELTECHIRGIAVTTFGVDGALVDKQGNLLYPIISWKCPRTAAVMDNIEQLISAQRLQAISGVGAFSFNTLYKLVWLKENHPQLLERAHAWLFISSLINHCLTGEFTTDITMAGTSQMLDIQQRDFSPQILQTTGIPRRLFPRLVEAGEQIGSLQNSAAAMLGLPVGIPVISAGHDTQFALFGAGAEQNEPVLSSGTWEILMVRSAQVDTSLLSQYAGSTCELDSQAGLYNPGMQWLASGVLEWVRKLFWTAETPWQMLIEEARLIAPGADGVKMQCDLLSCQNAGWQGVTLNTTRGHFYRAALEGLTAQLQRNLQMLEKIGHFKASELLLVGGGSRNTLWNQIKANMLDIPVKVLDDAETTVAGAALFGWYGVGEFNSPEEARAQIHYQYRYFYPQTEPEFIEEV</sequence>
<dbReference type="EMBL" id="AXUT01000437">
    <property type="protein sequence ID" value="ESU77029.1"/>
    <property type="molecule type" value="Genomic_DNA"/>
</dbReference>
<keyword evidence="2 8" id="KW-0808">Transferase</keyword>
<keyword evidence="4 8" id="KW-0418">Kinase</keyword>
<dbReference type="InterPro" id="IPR000577">
    <property type="entry name" value="Carb_kinase_FGGY"/>
</dbReference>
<gene>
    <name evidence="8" type="primary">fucK</name>
    <name evidence="13" type="ORF">WRSd3_04038</name>
</gene>
<dbReference type="GO" id="GO:0005524">
    <property type="term" value="F:ATP binding"/>
    <property type="evidence" value="ECO:0007669"/>
    <property type="project" value="UniProtKB-UniRule"/>
</dbReference>
<evidence type="ECO:0000256" key="7">
    <source>
        <dbReference type="ARBA" id="ARBA00023277"/>
    </source>
</evidence>
<dbReference type="HAMAP" id="MF_00986">
    <property type="entry name" value="Fuculokinase"/>
    <property type="match status" value="1"/>
</dbReference>
<name>A0A090NC40_SHIDY</name>
<dbReference type="FunFam" id="3.30.420.40:FF:000159">
    <property type="entry name" value="L-fuculokinase"/>
    <property type="match status" value="1"/>
</dbReference>
<evidence type="ECO:0000256" key="3">
    <source>
        <dbReference type="ARBA" id="ARBA00022741"/>
    </source>
</evidence>
<dbReference type="FunFam" id="3.30.420.40:FF:000161">
    <property type="entry name" value="L-fuculokinase"/>
    <property type="match status" value="1"/>
</dbReference>
<organism evidence="13 14">
    <name type="scientific">Shigella dysenteriae WRSd3</name>
    <dbReference type="NCBI Taxonomy" id="1401327"/>
    <lineage>
        <taxon>Bacteria</taxon>
        <taxon>Pseudomonadati</taxon>
        <taxon>Pseudomonadota</taxon>
        <taxon>Gammaproteobacteria</taxon>
        <taxon>Enterobacterales</taxon>
        <taxon>Enterobacteriaceae</taxon>
        <taxon>Shigella</taxon>
    </lineage>
</organism>
<comment type="cofactor">
    <cofactor evidence="8">
        <name>a divalent metal cation</name>
        <dbReference type="ChEBI" id="CHEBI:60240"/>
    </cofactor>
</comment>
<dbReference type="GO" id="GO:0042355">
    <property type="term" value="P:L-fucose catabolic process"/>
    <property type="evidence" value="ECO:0007669"/>
    <property type="project" value="UniProtKB-UniRule"/>
</dbReference>
<keyword evidence="6 8" id="KW-0294">Fucose metabolism</keyword>
<proteinExistence type="inferred from homology"/>
<evidence type="ECO:0000259" key="12">
    <source>
        <dbReference type="Pfam" id="PF02782"/>
    </source>
</evidence>
<evidence type="ECO:0000259" key="11">
    <source>
        <dbReference type="Pfam" id="PF00370"/>
    </source>
</evidence>
<comment type="catalytic activity">
    <reaction evidence="8">
        <text>L-fuculose + ATP = L-fuculose 1-phosphate + ADP + H(+)</text>
        <dbReference type="Rhea" id="RHEA:12376"/>
        <dbReference type="ChEBI" id="CHEBI:15378"/>
        <dbReference type="ChEBI" id="CHEBI:17617"/>
        <dbReference type="ChEBI" id="CHEBI:30616"/>
        <dbReference type="ChEBI" id="CHEBI:57846"/>
        <dbReference type="ChEBI" id="CHEBI:456216"/>
        <dbReference type="EC" id="2.7.1.51"/>
    </reaction>
</comment>